<evidence type="ECO:0000313" key="9">
    <source>
        <dbReference type="Proteomes" id="UP000466345"/>
    </source>
</evidence>
<keyword evidence="4 6" id="KW-1133">Transmembrane helix</keyword>
<feature type="transmembrane region" description="Helical" evidence="6">
    <location>
        <begin position="289"/>
        <end position="309"/>
    </location>
</feature>
<evidence type="ECO:0000256" key="2">
    <source>
        <dbReference type="ARBA" id="ARBA00022475"/>
    </source>
</evidence>
<comment type="caution">
    <text evidence="8">The sequence shown here is derived from an EMBL/GenBank/DDBJ whole genome shotgun (WGS) entry which is preliminary data.</text>
</comment>
<proteinExistence type="predicted"/>
<evidence type="ECO:0000256" key="4">
    <source>
        <dbReference type="ARBA" id="ARBA00022989"/>
    </source>
</evidence>
<feature type="transmembrane region" description="Helical" evidence="6">
    <location>
        <begin position="6"/>
        <end position="29"/>
    </location>
</feature>
<dbReference type="InterPro" id="IPR042094">
    <property type="entry name" value="T2SS_GspF_sf"/>
</dbReference>
<keyword evidence="3 6" id="KW-0812">Transmembrane</keyword>
<evidence type="ECO:0000256" key="3">
    <source>
        <dbReference type="ARBA" id="ARBA00022692"/>
    </source>
</evidence>
<gene>
    <name evidence="8" type="ORF">SRB5_49970</name>
</gene>
<evidence type="ECO:0000313" key="8">
    <source>
        <dbReference type="EMBL" id="MQY14821.1"/>
    </source>
</evidence>
<evidence type="ECO:0000259" key="7">
    <source>
        <dbReference type="Pfam" id="PF00482"/>
    </source>
</evidence>
<dbReference type="Pfam" id="PF00482">
    <property type="entry name" value="T2SSF"/>
    <property type="match status" value="1"/>
</dbReference>
<keyword evidence="5 6" id="KW-0472">Membrane</keyword>
<reference evidence="8 9" key="1">
    <citation type="submission" date="2019-10" db="EMBL/GenBank/DDBJ databases">
        <title>Streptomyces smaragdinus sp. nov. and Streptomyces fabii sp. nov., isolated from the gut of fungus growing-termite Macrotermes natalensis.</title>
        <authorList>
            <person name="Schwitalla J."/>
            <person name="Benndorf R."/>
            <person name="Martin K."/>
            <person name="De Beer W."/>
            <person name="Kaster A.-K."/>
            <person name="Vollmers J."/>
            <person name="Poulsen M."/>
            <person name="Beemelmanns C."/>
        </authorList>
    </citation>
    <scope>NUCLEOTIDE SEQUENCE [LARGE SCALE GENOMIC DNA]</scope>
    <source>
        <strain evidence="8 9">RB5</strain>
    </source>
</reference>
<keyword evidence="9" id="KW-1185">Reference proteome</keyword>
<protein>
    <recommendedName>
        <fullName evidence="7">Type II secretion system protein GspF domain-containing protein</fullName>
    </recommendedName>
</protein>
<evidence type="ECO:0000256" key="1">
    <source>
        <dbReference type="ARBA" id="ARBA00004651"/>
    </source>
</evidence>
<feature type="transmembrane region" description="Helical" evidence="6">
    <location>
        <begin position="107"/>
        <end position="127"/>
    </location>
</feature>
<feature type="transmembrane region" description="Helical" evidence="6">
    <location>
        <begin position="249"/>
        <end position="269"/>
    </location>
</feature>
<dbReference type="EMBL" id="WEGJ01000025">
    <property type="protein sequence ID" value="MQY14821.1"/>
    <property type="molecule type" value="Genomic_DNA"/>
</dbReference>
<dbReference type="RefSeq" id="WP_323378427.1">
    <property type="nucleotide sequence ID" value="NZ_WEGJ01000025.1"/>
</dbReference>
<organism evidence="8 9">
    <name type="scientific">Streptomyces smaragdinus</name>
    <dbReference type="NCBI Taxonomy" id="2585196"/>
    <lineage>
        <taxon>Bacteria</taxon>
        <taxon>Bacillati</taxon>
        <taxon>Actinomycetota</taxon>
        <taxon>Actinomycetes</taxon>
        <taxon>Kitasatosporales</taxon>
        <taxon>Streptomycetaceae</taxon>
        <taxon>Streptomyces</taxon>
    </lineage>
</organism>
<evidence type="ECO:0000256" key="6">
    <source>
        <dbReference type="SAM" id="Phobius"/>
    </source>
</evidence>
<accession>A0A7K0CN27</accession>
<evidence type="ECO:0000256" key="5">
    <source>
        <dbReference type="ARBA" id="ARBA00023136"/>
    </source>
</evidence>
<dbReference type="PANTHER" id="PTHR35007">
    <property type="entry name" value="INTEGRAL MEMBRANE PROTEIN-RELATED"/>
    <property type="match status" value="1"/>
</dbReference>
<feature type="domain" description="Type II secretion system protein GspF" evidence="7">
    <location>
        <begin position="146"/>
        <end position="268"/>
    </location>
</feature>
<sequence length="313" mass="33638">MTYETAAAVAIGAALLACLLAVLGIWAYASGRRQRAALIRRLSDDRGAPPGTRRRFAEVDRRVRRTALGRRLERRLAVTGLDLTPGEFTVYVAALVAGLWILADAVFAAFFGPIAGLIGVWSAYAFLNWQRQRRIEAFINQLPDLSRILANATQAGLALRTALGIAAEELPAPAGEELSKVTDQLALGISLDDALGDLQDRLPSRELVVLVSTLVLSNRAGGQVVSSLRNLTVTLNDRKETRREVRTQLAQVTLTGYTVPVMGLGALILTDQIIPGSLDRMSSSALGQGAIILSIALYAAGILLIRRLAKIHV</sequence>
<keyword evidence="2" id="KW-1003">Cell membrane</keyword>
<dbReference type="Gene3D" id="1.20.81.30">
    <property type="entry name" value="Type II secretion system (T2SS), domain F"/>
    <property type="match status" value="1"/>
</dbReference>
<dbReference type="GO" id="GO:0005886">
    <property type="term" value="C:plasma membrane"/>
    <property type="evidence" value="ECO:0007669"/>
    <property type="project" value="UniProtKB-SubCell"/>
</dbReference>
<dbReference type="InterPro" id="IPR018076">
    <property type="entry name" value="T2SS_GspF_dom"/>
</dbReference>
<dbReference type="AlphaFoldDB" id="A0A7K0CN27"/>
<feature type="transmembrane region" description="Helical" evidence="6">
    <location>
        <begin position="80"/>
        <end position="101"/>
    </location>
</feature>
<dbReference type="PANTHER" id="PTHR35007:SF1">
    <property type="entry name" value="PILUS ASSEMBLY PROTEIN"/>
    <property type="match status" value="1"/>
</dbReference>
<name>A0A7K0CN27_9ACTN</name>
<dbReference type="Proteomes" id="UP000466345">
    <property type="component" value="Unassembled WGS sequence"/>
</dbReference>
<comment type="subcellular location">
    <subcellularLocation>
        <location evidence="1">Cell membrane</location>
        <topology evidence="1">Multi-pass membrane protein</topology>
    </subcellularLocation>
</comment>